<evidence type="ECO:0000256" key="5">
    <source>
        <dbReference type="ARBA" id="ARBA00023136"/>
    </source>
</evidence>
<gene>
    <name evidence="8" type="ORF">L2737_21895</name>
</gene>
<evidence type="ECO:0000256" key="6">
    <source>
        <dbReference type="SAM" id="Phobius"/>
    </source>
</evidence>
<keyword evidence="9" id="KW-1185">Reference proteome</keyword>
<dbReference type="InterPro" id="IPR037185">
    <property type="entry name" value="EmrE-like"/>
</dbReference>
<dbReference type="PANTHER" id="PTHR32322:SF2">
    <property type="entry name" value="EAMA DOMAIN-CONTAINING PROTEIN"/>
    <property type="match status" value="1"/>
</dbReference>
<dbReference type="RefSeq" id="WP_248957095.1">
    <property type="nucleotide sequence ID" value="NZ_JAKIKU010000025.1"/>
</dbReference>
<feature type="transmembrane region" description="Helical" evidence="6">
    <location>
        <begin position="41"/>
        <end position="60"/>
    </location>
</feature>
<dbReference type="SUPFAM" id="SSF103481">
    <property type="entry name" value="Multidrug resistance efflux transporter EmrE"/>
    <property type="match status" value="1"/>
</dbReference>
<comment type="similarity">
    <text evidence="2">Belongs to the EamA transporter family.</text>
</comment>
<comment type="caution">
    <text evidence="8">The sequence shown here is derived from an EMBL/GenBank/DDBJ whole genome shotgun (WGS) entry which is preliminary data.</text>
</comment>
<evidence type="ECO:0000256" key="3">
    <source>
        <dbReference type="ARBA" id="ARBA00022692"/>
    </source>
</evidence>
<sequence>MNIHTQSKQDIVNFATPIGFLAIWSGGAIFAKVGLQYTDSWSFLFLRSAIALSLLLAIYLKSTHKKTAITEINKDQLKGIIFSGLLLQVFYLTFYFSAINTGLSLGIIILVLGIQPIITSLLSGNTVSVKNVILLVICFSGLVLSTLGYHSVDKINVSGIVLSVLALLSITFGTIAQAKVETPPILTLLIQTIFSFLIFSAVIVYQGLSFEVNAYSLLSLVWMGAVVSVGAYLLLMLMLKYSSADKVSTLFFLLPLLTMILESLIFDTTLSSLTIFGVLLVCASLFVYQTQKSP</sequence>
<keyword evidence="3 6" id="KW-0812">Transmembrane</keyword>
<keyword evidence="4 6" id="KW-1133">Transmembrane helix</keyword>
<protein>
    <submittedName>
        <fullName evidence="8">DMT family transporter</fullName>
    </submittedName>
</protein>
<accession>A0ABT0KVS9</accession>
<feature type="transmembrane region" description="Helical" evidence="6">
    <location>
        <begin position="155"/>
        <end position="176"/>
    </location>
</feature>
<evidence type="ECO:0000256" key="2">
    <source>
        <dbReference type="ARBA" id="ARBA00007362"/>
    </source>
</evidence>
<dbReference type="Proteomes" id="UP001202134">
    <property type="component" value="Unassembled WGS sequence"/>
</dbReference>
<feature type="transmembrane region" description="Helical" evidence="6">
    <location>
        <begin position="214"/>
        <end position="235"/>
    </location>
</feature>
<dbReference type="InterPro" id="IPR050638">
    <property type="entry name" value="AA-Vitamin_Transporters"/>
</dbReference>
<name>A0ABT0KVS9_9GAMM</name>
<feature type="transmembrane region" description="Helical" evidence="6">
    <location>
        <begin position="12"/>
        <end position="35"/>
    </location>
</feature>
<dbReference type="InterPro" id="IPR000620">
    <property type="entry name" value="EamA_dom"/>
</dbReference>
<keyword evidence="5 6" id="KW-0472">Membrane</keyword>
<dbReference type="PANTHER" id="PTHR32322">
    <property type="entry name" value="INNER MEMBRANE TRANSPORTER"/>
    <property type="match status" value="1"/>
</dbReference>
<feature type="transmembrane region" description="Helical" evidence="6">
    <location>
        <begin position="247"/>
        <end position="266"/>
    </location>
</feature>
<evidence type="ECO:0000259" key="7">
    <source>
        <dbReference type="Pfam" id="PF00892"/>
    </source>
</evidence>
<dbReference type="Pfam" id="PF00892">
    <property type="entry name" value="EamA"/>
    <property type="match status" value="2"/>
</dbReference>
<evidence type="ECO:0000256" key="1">
    <source>
        <dbReference type="ARBA" id="ARBA00004141"/>
    </source>
</evidence>
<reference evidence="8 9" key="1">
    <citation type="submission" date="2022-01" db="EMBL/GenBank/DDBJ databases">
        <title>Whole genome-based taxonomy of the Shewanellaceae.</title>
        <authorList>
            <person name="Martin-Rodriguez A.J."/>
        </authorList>
    </citation>
    <scope>NUCLEOTIDE SEQUENCE [LARGE SCALE GENOMIC DNA]</scope>
    <source>
        <strain evidence="8 9">DSM 24955</strain>
    </source>
</reference>
<dbReference type="EMBL" id="JAKIKU010000025">
    <property type="protein sequence ID" value="MCL1047956.1"/>
    <property type="molecule type" value="Genomic_DNA"/>
</dbReference>
<proteinExistence type="inferred from homology"/>
<evidence type="ECO:0000313" key="9">
    <source>
        <dbReference type="Proteomes" id="UP001202134"/>
    </source>
</evidence>
<organism evidence="8 9">
    <name type="scientific">Shewanella electrodiphila</name>
    <dbReference type="NCBI Taxonomy" id="934143"/>
    <lineage>
        <taxon>Bacteria</taxon>
        <taxon>Pseudomonadati</taxon>
        <taxon>Pseudomonadota</taxon>
        <taxon>Gammaproteobacteria</taxon>
        <taxon>Alteromonadales</taxon>
        <taxon>Shewanellaceae</taxon>
        <taxon>Shewanella</taxon>
    </lineage>
</organism>
<feature type="transmembrane region" description="Helical" evidence="6">
    <location>
        <begin position="272"/>
        <end position="288"/>
    </location>
</feature>
<feature type="domain" description="EamA" evidence="7">
    <location>
        <begin position="158"/>
        <end position="287"/>
    </location>
</feature>
<feature type="transmembrane region" description="Helical" evidence="6">
    <location>
        <begin position="105"/>
        <end position="124"/>
    </location>
</feature>
<feature type="transmembrane region" description="Helical" evidence="6">
    <location>
        <begin position="188"/>
        <end position="208"/>
    </location>
</feature>
<comment type="subcellular location">
    <subcellularLocation>
        <location evidence="1">Membrane</location>
        <topology evidence="1">Multi-pass membrane protein</topology>
    </subcellularLocation>
</comment>
<feature type="transmembrane region" description="Helical" evidence="6">
    <location>
        <begin position="131"/>
        <end position="149"/>
    </location>
</feature>
<evidence type="ECO:0000256" key="4">
    <source>
        <dbReference type="ARBA" id="ARBA00022989"/>
    </source>
</evidence>
<feature type="domain" description="EamA" evidence="7">
    <location>
        <begin position="22"/>
        <end position="146"/>
    </location>
</feature>
<feature type="transmembrane region" description="Helical" evidence="6">
    <location>
        <begin position="80"/>
        <end position="99"/>
    </location>
</feature>
<evidence type="ECO:0000313" key="8">
    <source>
        <dbReference type="EMBL" id="MCL1047956.1"/>
    </source>
</evidence>